<reference evidence="2 4" key="3">
    <citation type="submission" date="2016-11" db="EMBL/GenBank/DDBJ databases">
        <title>Paenibacillus species isolates.</title>
        <authorList>
            <person name="Beno S.M."/>
        </authorList>
    </citation>
    <scope>NUCLEOTIDE SEQUENCE [LARGE SCALE GENOMIC DNA]</scope>
    <source>
        <strain evidence="2 4">FSL H8-0246</strain>
    </source>
</reference>
<organism evidence="1 3">
    <name type="scientific">Paenibacillus amylolyticus</name>
    <dbReference type="NCBI Taxonomy" id="1451"/>
    <lineage>
        <taxon>Bacteria</taxon>
        <taxon>Bacillati</taxon>
        <taxon>Bacillota</taxon>
        <taxon>Bacilli</taxon>
        <taxon>Bacillales</taxon>
        <taxon>Paenibacillaceae</taxon>
        <taxon>Paenibacillus</taxon>
    </lineage>
</organism>
<dbReference type="Proteomes" id="UP000069697">
    <property type="component" value="Unassembled WGS sequence"/>
</dbReference>
<evidence type="ECO:0008006" key="5">
    <source>
        <dbReference type="Google" id="ProtNLM"/>
    </source>
</evidence>
<dbReference type="OrthoDB" id="5638018at2"/>
<evidence type="ECO:0000313" key="3">
    <source>
        <dbReference type="Proteomes" id="UP000069697"/>
    </source>
</evidence>
<dbReference type="Gene3D" id="3.20.170.20">
    <property type="entry name" value="Protein of unknown function DUF952"/>
    <property type="match status" value="1"/>
</dbReference>
<reference evidence="3" key="2">
    <citation type="submission" date="2016-01" db="EMBL/GenBank/DDBJ databases">
        <title>Draft Genome Sequence of Paenibacillus amylolyticus Heshi-A3 that Was Isolated from Fermented Rice Bran with Aging Salted Mackerel, Which Was Named Heshiko as Traditional Fermented Seafood in Japan.</title>
        <authorList>
            <person name="Akuzawa S."/>
            <person name="Nakagawa J."/>
            <person name="Kanekatsu T."/>
            <person name="Kubota E."/>
            <person name="Ohtake R."/>
            <person name="Suzuki T."/>
            <person name="Kanesaki Y."/>
        </authorList>
    </citation>
    <scope>NUCLEOTIDE SEQUENCE [LARGE SCALE GENOMIC DNA]</scope>
    <source>
        <strain evidence="3">Heshi-A3</strain>
    </source>
</reference>
<gene>
    <name evidence="2" type="ORF">BK131_17980</name>
    <name evidence="1" type="ORF">PAHA3_4944</name>
</gene>
<comment type="caution">
    <text evidence="1">The sequence shown here is derived from an EMBL/GenBank/DDBJ whole genome shotgun (WGS) entry which is preliminary data.</text>
</comment>
<protein>
    <recommendedName>
        <fullName evidence="5">DUF952 domain-containing protein</fullName>
    </recommendedName>
</protein>
<evidence type="ECO:0000313" key="1">
    <source>
        <dbReference type="EMBL" id="GAS84823.1"/>
    </source>
</evidence>
<dbReference type="Pfam" id="PF06108">
    <property type="entry name" value="DUF952"/>
    <property type="match status" value="1"/>
</dbReference>
<dbReference type="Proteomes" id="UP000187134">
    <property type="component" value="Unassembled WGS sequence"/>
</dbReference>
<dbReference type="SUPFAM" id="SSF56399">
    <property type="entry name" value="ADP-ribosylation"/>
    <property type="match status" value="1"/>
</dbReference>
<dbReference type="RefSeq" id="WP_062837216.1">
    <property type="nucleotide sequence ID" value="NZ_BCNV01000006.1"/>
</dbReference>
<dbReference type="EMBL" id="MRTJ01000007">
    <property type="protein sequence ID" value="OMF12518.1"/>
    <property type="molecule type" value="Genomic_DNA"/>
</dbReference>
<dbReference type="PANTHER" id="PTHR34129:SF1">
    <property type="entry name" value="DUF952 DOMAIN-CONTAINING PROTEIN"/>
    <property type="match status" value="1"/>
</dbReference>
<dbReference type="InterPro" id="IPR009297">
    <property type="entry name" value="DUF952"/>
</dbReference>
<evidence type="ECO:0000313" key="4">
    <source>
        <dbReference type="Proteomes" id="UP000187134"/>
    </source>
</evidence>
<dbReference type="EMBL" id="BCNV01000006">
    <property type="protein sequence ID" value="GAS84823.1"/>
    <property type="molecule type" value="Genomic_DNA"/>
</dbReference>
<sequence>MIYSIISRSLWEQVSKGTEYAPDSLETDGFIHCSTKEQIPWVAGQYYAGRTDLVLLSIDEKALKPELVYEDLYELNELFPHIYGELNLDAVRKVIPFEPNADGTFSFPE</sequence>
<proteinExistence type="predicted"/>
<reference evidence="1 3" key="1">
    <citation type="journal article" date="2016" name="Genome Announc.">
        <title>Draft Genome Sequence of Paenibacillus amylolyticus Heshi-A3, Isolated from Fermented Rice Bran in a Japanese Fermented Seafood Dish.</title>
        <authorList>
            <person name="Akuzawa S."/>
            <person name="Nagaoka J."/>
            <person name="Kanekatsu M."/>
            <person name="Kubota E."/>
            <person name="Ohtake R."/>
            <person name="Suzuki T."/>
            <person name="Kanesaki Y."/>
        </authorList>
    </citation>
    <scope>NUCLEOTIDE SEQUENCE [LARGE SCALE GENOMIC DNA]</scope>
    <source>
        <strain evidence="1 3">Heshi-A3</strain>
    </source>
</reference>
<evidence type="ECO:0000313" key="2">
    <source>
        <dbReference type="EMBL" id="OMF12518.1"/>
    </source>
</evidence>
<dbReference type="AlphaFoldDB" id="A0A100VRZ5"/>
<name>A0A100VRZ5_PAEAM</name>
<dbReference type="PANTHER" id="PTHR34129">
    <property type="entry name" value="BLR1139 PROTEIN"/>
    <property type="match status" value="1"/>
</dbReference>
<accession>A0A100VRZ5</accession>